<evidence type="ECO:0000256" key="9">
    <source>
        <dbReference type="ARBA" id="ARBA00023136"/>
    </source>
</evidence>
<dbReference type="Proteomes" id="UP001606210">
    <property type="component" value="Unassembled WGS sequence"/>
</dbReference>
<dbReference type="Pfam" id="PF00593">
    <property type="entry name" value="TonB_dep_Rec_b-barrel"/>
    <property type="match status" value="1"/>
</dbReference>
<dbReference type="EMBL" id="JBIGHV010000007">
    <property type="protein sequence ID" value="MFG6432119.1"/>
    <property type="molecule type" value="Genomic_DNA"/>
</dbReference>
<dbReference type="PANTHER" id="PTHR47234:SF1">
    <property type="entry name" value="TONB-DEPENDENT RECEPTOR"/>
    <property type="match status" value="1"/>
</dbReference>
<evidence type="ECO:0000256" key="6">
    <source>
        <dbReference type="ARBA" id="ARBA00022692"/>
    </source>
</evidence>
<dbReference type="Gene3D" id="2.170.130.10">
    <property type="entry name" value="TonB-dependent receptor, plug domain"/>
    <property type="match status" value="1"/>
</dbReference>
<dbReference type="InterPro" id="IPR011662">
    <property type="entry name" value="Secretin/TonB_short_N"/>
</dbReference>
<keyword evidence="5" id="KW-0410">Iron transport</keyword>
<dbReference type="InterPro" id="IPR012910">
    <property type="entry name" value="Plug_dom"/>
</dbReference>
<evidence type="ECO:0000256" key="1">
    <source>
        <dbReference type="ARBA" id="ARBA00004571"/>
    </source>
</evidence>
<keyword evidence="5" id="KW-0406">Ion transport</keyword>
<accession>A0ABW7F6B3</accession>
<dbReference type="PROSITE" id="PS51257">
    <property type="entry name" value="PROKAR_LIPOPROTEIN"/>
    <property type="match status" value="1"/>
</dbReference>
<evidence type="ECO:0000256" key="11">
    <source>
        <dbReference type="ARBA" id="ARBA00023237"/>
    </source>
</evidence>
<feature type="domain" description="Secretin/TonB short N-terminal" evidence="15">
    <location>
        <begin position="64"/>
        <end position="115"/>
    </location>
</feature>
<evidence type="ECO:0000256" key="4">
    <source>
        <dbReference type="ARBA" id="ARBA00022452"/>
    </source>
</evidence>
<organism evidence="16 17">
    <name type="scientific">Pelomonas parva</name>
    <dbReference type="NCBI Taxonomy" id="3299032"/>
    <lineage>
        <taxon>Bacteria</taxon>
        <taxon>Pseudomonadati</taxon>
        <taxon>Pseudomonadota</taxon>
        <taxon>Betaproteobacteria</taxon>
        <taxon>Burkholderiales</taxon>
        <taxon>Sphaerotilaceae</taxon>
        <taxon>Roseateles</taxon>
    </lineage>
</organism>
<evidence type="ECO:0000259" key="15">
    <source>
        <dbReference type="SMART" id="SM00965"/>
    </source>
</evidence>
<evidence type="ECO:0000256" key="14">
    <source>
        <dbReference type="SAM" id="SignalP"/>
    </source>
</evidence>
<feature type="signal peptide" evidence="14">
    <location>
        <begin position="1"/>
        <end position="33"/>
    </location>
</feature>
<keyword evidence="3 12" id="KW-0813">Transport</keyword>
<dbReference type="InterPro" id="IPR037066">
    <property type="entry name" value="Plug_dom_sf"/>
</dbReference>
<reference evidence="16 17" key="1">
    <citation type="submission" date="2024-08" db="EMBL/GenBank/DDBJ databases">
        <authorList>
            <person name="Lu H."/>
        </authorList>
    </citation>
    <scope>NUCLEOTIDE SEQUENCE [LARGE SCALE GENOMIC DNA]</scope>
    <source>
        <strain evidence="16 17">LYH14W</strain>
    </source>
</reference>
<dbReference type="PANTHER" id="PTHR47234">
    <property type="match status" value="1"/>
</dbReference>
<keyword evidence="11 12" id="KW-0998">Cell outer membrane</keyword>
<protein>
    <submittedName>
        <fullName evidence="16">TonB-dependent receptor domain-containing protein</fullName>
    </submittedName>
</protein>
<keyword evidence="10 16" id="KW-0675">Receptor</keyword>
<name>A0ABW7F6B3_9BURK</name>
<evidence type="ECO:0000256" key="7">
    <source>
        <dbReference type="ARBA" id="ARBA00023004"/>
    </source>
</evidence>
<evidence type="ECO:0000313" key="16">
    <source>
        <dbReference type="EMBL" id="MFG6432119.1"/>
    </source>
</evidence>
<evidence type="ECO:0000256" key="12">
    <source>
        <dbReference type="PROSITE-ProRule" id="PRU01360"/>
    </source>
</evidence>
<evidence type="ECO:0000256" key="3">
    <source>
        <dbReference type="ARBA" id="ARBA00022448"/>
    </source>
</evidence>
<keyword evidence="9 12" id="KW-0472">Membrane</keyword>
<evidence type="ECO:0000256" key="13">
    <source>
        <dbReference type="RuleBase" id="RU003357"/>
    </source>
</evidence>
<evidence type="ECO:0000256" key="5">
    <source>
        <dbReference type="ARBA" id="ARBA00022496"/>
    </source>
</evidence>
<sequence>MRRPTHQRFPSQRGALAYSAWFCIALGASFACAAEPAKTARYVFEQPSQRMSEALLSIARQTSASVLFDPDAVVGRVARPVSGKLSPIEAVAAAVKGTGLIAELKADGGIVVKPAPPGATLPAAPASSGPVMVPTTGRGEAAGAQEQRRLSVVSGNGVADEAQAPSGGTTELMRIEVTGSRLRRVEGEGPAPVNVYTREDIAKSGQPNLQRFLASLTEVSASSGEGGFSNTLGQGTVQLRGLPLGSTLVLINGRKVQAVGSSFGNVFNLNLIPVAAIERVEVVPQGSSAVYGGDALAGVVNVILKKSINGQSFAVSAGKGRGFDDHSVSVATGRRDADSQFLLMGSYSRSSPLSMRQREFFLDADYRRMGGVDGRQGRCSPGTVRSVSGNLPGLSSGIAAIPANAGQSLTASDFLATAGTENLCNLYATGNGAALLYGYKTLSVHALGERKLLGSWSAFTEVTHVRDRMEGAERGILISGLTVPATNAFNPFGVDVRVSTALGAENGTDGLARQTNFTRALAGARGELGEGWDAEVVLSTASDRGGSQVWNDRVNSTARAAALASSDPATALNPFTSGRAANDAVLSQIWSDSIRRSVGRKDQVSAQARGPLIDLPAGPIDVVVGAEAARDEYNVTTSEVIDVKRSSSAAYVEGRAPLLRSSNEGGGRWDLAALTLAARRDHYSDFGSANTFQGGIELRPSRNLLIRGSAATSFKPPTLVQTNYADTIYDASIFGLVDPSRGGEAINSGTVVQGRNPVLMPERGQARSVGAVWEPEGGLGTRLSVTHWQTRIRDMIGVILPQTVLDAEATFPQLVTRGPAVNGQPGAVTSVQYTEVNFGRVDTAGTDLDLAYVWKTPAGKLTLSGGTSHTSRYTVRLTPGAAEEDRLGRRFSDYWAPRWKGRLGVGIDQGAWSLGLTSRYLGRYLDRGTSDRRLGAYWLHDLAGTMDLKKMWPELLPGSKAASLGFSVANLANRLPQYADRTPYYDVTQADWRGRYLTVRLTLDW</sequence>
<dbReference type="SUPFAM" id="SSF56935">
    <property type="entry name" value="Porins"/>
    <property type="match status" value="1"/>
</dbReference>
<evidence type="ECO:0000256" key="8">
    <source>
        <dbReference type="ARBA" id="ARBA00023077"/>
    </source>
</evidence>
<gene>
    <name evidence="16" type="ORF">ACG00Y_19515</name>
</gene>
<dbReference type="RefSeq" id="WP_394481729.1">
    <property type="nucleotide sequence ID" value="NZ_JBIGHV010000007.1"/>
</dbReference>
<keyword evidence="4 12" id="KW-1134">Transmembrane beta strand</keyword>
<keyword evidence="7" id="KW-0408">Iron</keyword>
<comment type="subcellular location">
    <subcellularLocation>
        <location evidence="1 12">Cell outer membrane</location>
        <topology evidence="1 12">Multi-pass membrane protein</topology>
    </subcellularLocation>
</comment>
<evidence type="ECO:0000256" key="10">
    <source>
        <dbReference type="ARBA" id="ARBA00023170"/>
    </source>
</evidence>
<comment type="similarity">
    <text evidence="2 12 13">Belongs to the TonB-dependent receptor family.</text>
</comment>
<dbReference type="SMART" id="SM00965">
    <property type="entry name" value="STN"/>
    <property type="match status" value="1"/>
</dbReference>
<dbReference type="Gene3D" id="2.40.170.20">
    <property type="entry name" value="TonB-dependent receptor, beta-barrel domain"/>
    <property type="match status" value="1"/>
</dbReference>
<evidence type="ECO:0000256" key="2">
    <source>
        <dbReference type="ARBA" id="ARBA00009810"/>
    </source>
</evidence>
<proteinExistence type="inferred from homology"/>
<dbReference type="Gene3D" id="3.55.50.30">
    <property type="match status" value="1"/>
</dbReference>
<dbReference type="InterPro" id="IPR000531">
    <property type="entry name" value="Beta-barrel_TonB"/>
</dbReference>
<dbReference type="Pfam" id="PF07715">
    <property type="entry name" value="Plug"/>
    <property type="match status" value="1"/>
</dbReference>
<evidence type="ECO:0000313" key="17">
    <source>
        <dbReference type="Proteomes" id="UP001606210"/>
    </source>
</evidence>
<comment type="caution">
    <text evidence="16">The sequence shown here is derived from an EMBL/GenBank/DDBJ whole genome shotgun (WGS) entry which is preliminary data.</text>
</comment>
<dbReference type="InterPro" id="IPR039426">
    <property type="entry name" value="TonB-dep_rcpt-like"/>
</dbReference>
<feature type="chain" id="PRO_5045341023" evidence="14">
    <location>
        <begin position="34"/>
        <end position="1005"/>
    </location>
</feature>
<dbReference type="InterPro" id="IPR036942">
    <property type="entry name" value="Beta-barrel_TonB_sf"/>
</dbReference>
<keyword evidence="14" id="KW-0732">Signal</keyword>
<keyword evidence="17" id="KW-1185">Reference proteome</keyword>
<keyword evidence="8 13" id="KW-0798">TonB box</keyword>
<dbReference type="PROSITE" id="PS52016">
    <property type="entry name" value="TONB_DEPENDENT_REC_3"/>
    <property type="match status" value="1"/>
</dbReference>
<keyword evidence="6 12" id="KW-0812">Transmembrane</keyword>